<dbReference type="InterPro" id="IPR032490">
    <property type="entry name" value="DUF5047"/>
</dbReference>
<dbReference type="EMBL" id="CP108318">
    <property type="protein sequence ID" value="WTW63516.1"/>
    <property type="molecule type" value="Genomic_DNA"/>
</dbReference>
<feature type="domain" description="DUF5047" evidence="1">
    <location>
        <begin position="40"/>
        <end position="161"/>
    </location>
</feature>
<dbReference type="AlphaFoldDB" id="A0AAU2V8S1"/>
<protein>
    <submittedName>
        <fullName evidence="2">DUF5047 domain-containing protein</fullName>
    </submittedName>
</protein>
<proteinExistence type="predicted"/>
<accession>A0AAU2V8S1</accession>
<dbReference type="Pfam" id="PF16466">
    <property type="entry name" value="DUF5047"/>
    <property type="match status" value="1"/>
</dbReference>
<sequence>MRPTSPTWPHVIPAAHHVAATVESWRSGALLADSIPITSGSITYDDTATLRRRVTLTVPARTPDGTVWDPGSNPAHPLAAYGQRLHIRAGIQHPAGPTELLDHGWYLITEWERPENEGELTVTGVDLAQLLADARHYRTETPGKNNTYAAEFARLADNILPTLTDPHLPSRKVNALTVWDRDRTRNLDDLCEAWGARWYVDDQGRLAAAPDYTPVTADTPYQLRLISGRNGTVVTRQRTGERGRLYNAVIAEGKAGENQEPAPYAVAEITDPLSPIRVGGPWGRRPRFYQSDMLTSSADCLATARQLLVSASAISRTEPIQCVPDPAVELGDVAEVVTEGAAFRGRVTSLTLPLLASGPMSLTITNAPQDEESA</sequence>
<name>A0AAU2V8S1_9ACTN</name>
<gene>
    <name evidence="2" type="ORF">OG549_24285</name>
</gene>
<evidence type="ECO:0000259" key="1">
    <source>
        <dbReference type="Pfam" id="PF16466"/>
    </source>
</evidence>
<reference evidence="2" key="1">
    <citation type="submission" date="2022-10" db="EMBL/GenBank/DDBJ databases">
        <title>The complete genomes of actinobacterial strains from the NBC collection.</title>
        <authorList>
            <person name="Joergensen T.S."/>
            <person name="Alvarez Arevalo M."/>
            <person name="Sterndorff E.B."/>
            <person name="Faurdal D."/>
            <person name="Vuksanovic O."/>
            <person name="Mourched A.-S."/>
            <person name="Charusanti P."/>
            <person name="Shaw S."/>
            <person name="Blin K."/>
            <person name="Weber T."/>
        </authorList>
    </citation>
    <scope>NUCLEOTIDE SEQUENCE</scope>
    <source>
        <strain evidence="2">NBC_00003</strain>
    </source>
</reference>
<evidence type="ECO:0000313" key="2">
    <source>
        <dbReference type="EMBL" id="WTW63516.1"/>
    </source>
</evidence>
<organism evidence="2">
    <name type="scientific">Streptomyces sp. NBC_00003</name>
    <dbReference type="NCBI Taxonomy" id="2903608"/>
    <lineage>
        <taxon>Bacteria</taxon>
        <taxon>Bacillati</taxon>
        <taxon>Actinomycetota</taxon>
        <taxon>Actinomycetes</taxon>
        <taxon>Kitasatosporales</taxon>
        <taxon>Streptomycetaceae</taxon>
        <taxon>Streptomyces</taxon>
    </lineage>
</organism>